<organism evidence="3 4">
    <name type="scientific">Ascobolus immersus RN42</name>
    <dbReference type="NCBI Taxonomy" id="1160509"/>
    <lineage>
        <taxon>Eukaryota</taxon>
        <taxon>Fungi</taxon>
        <taxon>Dikarya</taxon>
        <taxon>Ascomycota</taxon>
        <taxon>Pezizomycotina</taxon>
        <taxon>Pezizomycetes</taxon>
        <taxon>Pezizales</taxon>
        <taxon>Ascobolaceae</taxon>
        <taxon>Ascobolus</taxon>
    </lineage>
</organism>
<proteinExistence type="predicted"/>
<keyword evidence="4" id="KW-1185">Reference proteome</keyword>
<accession>A0A3N4IQC5</accession>
<gene>
    <name evidence="3" type="ORF">BJ508DRAFT_410020</name>
</gene>
<sequence length="317" mass="36230">MQNDVIPPIIEPRPVLHHPKEVSSKSPEEVLLLEAIKNATKETLEEAEKEAPKHTAPEIPKEVSVDVTVKVTNDAPKEDIMGAPTHAPTVTITEVVEDNSPKETTKEVDPYEGMSARERWRMAKKNRDRENLKKNRKNKNKNVPSKPVVPVVVVKRPVASEKLPYEGLPEFIVALPECTRGCFEEYVNSTLSNRCARLDNWNCVCYFYTKGIYNETEADEANHDFFECIDDNCGVWKWGSERVNYYQKVMALKEHCDEVENVYDVKRNKKEFKEAEEAKIRRKEWEAEKARKKSGASRNNSAGLLILGVIVIFIVFA</sequence>
<feature type="compositionally biased region" description="Basic and acidic residues" evidence="1">
    <location>
        <begin position="18"/>
        <end position="27"/>
    </location>
</feature>
<name>A0A3N4IQC5_ASCIM</name>
<dbReference type="EMBL" id="ML119645">
    <property type="protein sequence ID" value="RPA88139.1"/>
    <property type="molecule type" value="Genomic_DNA"/>
</dbReference>
<keyword evidence="2" id="KW-1133">Transmembrane helix</keyword>
<feature type="compositionally biased region" description="Basic and acidic residues" evidence="1">
    <location>
        <begin position="123"/>
        <end position="133"/>
    </location>
</feature>
<evidence type="ECO:0000313" key="4">
    <source>
        <dbReference type="Proteomes" id="UP000275078"/>
    </source>
</evidence>
<keyword evidence="2" id="KW-0812">Transmembrane</keyword>
<reference evidence="3 4" key="1">
    <citation type="journal article" date="2018" name="Nat. Ecol. Evol.">
        <title>Pezizomycetes genomes reveal the molecular basis of ectomycorrhizal truffle lifestyle.</title>
        <authorList>
            <person name="Murat C."/>
            <person name="Payen T."/>
            <person name="Noel B."/>
            <person name="Kuo A."/>
            <person name="Morin E."/>
            <person name="Chen J."/>
            <person name="Kohler A."/>
            <person name="Krizsan K."/>
            <person name="Balestrini R."/>
            <person name="Da Silva C."/>
            <person name="Montanini B."/>
            <person name="Hainaut M."/>
            <person name="Levati E."/>
            <person name="Barry K.W."/>
            <person name="Belfiori B."/>
            <person name="Cichocki N."/>
            <person name="Clum A."/>
            <person name="Dockter R.B."/>
            <person name="Fauchery L."/>
            <person name="Guy J."/>
            <person name="Iotti M."/>
            <person name="Le Tacon F."/>
            <person name="Lindquist E.A."/>
            <person name="Lipzen A."/>
            <person name="Malagnac F."/>
            <person name="Mello A."/>
            <person name="Molinier V."/>
            <person name="Miyauchi S."/>
            <person name="Poulain J."/>
            <person name="Riccioni C."/>
            <person name="Rubini A."/>
            <person name="Sitrit Y."/>
            <person name="Splivallo R."/>
            <person name="Traeger S."/>
            <person name="Wang M."/>
            <person name="Zifcakova L."/>
            <person name="Wipf D."/>
            <person name="Zambonelli A."/>
            <person name="Paolocci F."/>
            <person name="Nowrousian M."/>
            <person name="Ottonello S."/>
            <person name="Baldrian P."/>
            <person name="Spatafora J.W."/>
            <person name="Henrissat B."/>
            <person name="Nagy L.G."/>
            <person name="Aury J.M."/>
            <person name="Wincker P."/>
            <person name="Grigoriev I.V."/>
            <person name="Bonfante P."/>
            <person name="Martin F.M."/>
        </authorList>
    </citation>
    <scope>NUCLEOTIDE SEQUENCE [LARGE SCALE GENOMIC DNA]</scope>
    <source>
        <strain evidence="3 4">RN42</strain>
    </source>
</reference>
<dbReference type="AlphaFoldDB" id="A0A3N4IQC5"/>
<feature type="region of interest" description="Disordered" evidence="1">
    <location>
        <begin position="123"/>
        <end position="144"/>
    </location>
</feature>
<feature type="transmembrane region" description="Helical" evidence="2">
    <location>
        <begin position="299"/>
        <end position="316"/>
    </location>
</feature>
<feature type="compositionally biased region" description="Basic and acidic residues" evidence="1">
    <location>
        <begin position="43"/>
        <end position="64"/>
    </location>
</feature>
<evidence type="ECO:0000256" key="2">
    <source>
        <dbReference type="SAM" id="Phobius"/>
    </source>
</evidence>
<dbReference type="Proteomes" id="UP000275078">
    <property type="component" value="Unassembled WGS sequence"/>
</dbReference>
<feature type="region of interest" description="Disordered" evidence="1">
    <location>
        <begin position="43"/>
        <end position="65"/>
    </location>
</feature>
<protein>
    <submittedName>
        <fullName evidence="3">Uncharacterized protein</fullName>
    </submittedName>
</protein>
<feature type="region of interest" description="Disordered" evidence="1">
    <location>
        <begin position="1"/>
        <end position="27"/>
    </location>
</feature>
<evidence type="ECO:0000256" key="1">
    <source>
        <dbReference type="SAM" id="MobiDB-lite"/>
    </source>
</evidence>
<keyword evidence="2" id="KW-0472">Membrane</keyword>
<evidence type="ECO:0000313" key="3">
    <source>
        <dbReference type="EMBL" id="RPA88139.1"/>
    </source>
</evidence>